<accession>A0A923RTT1</accession>
<dbReference type="GO" id="GO:0006352">
    <property type="term" value="P:DNA-templated transcription initiation"/>
    <property type="evidence" value="ECO:0007669"/>
    <property type="project" value="InterPro"/>
</dbReference>
<dbReference type="GO" id="GO:0003677">
    <property type="term" value="F:DNA binding"/>
    <property type="evidence" value="ECO:0007669"/>
    <property type="project" value="InterPro"/>
</dbReference>
<dbReference type="AlphaFoldDB" id="A0A923RTT1"/>
<proteinExistence type="predicted"/>
<reference evidence="2" key="1">
    <citation type="submission" date="2020-08" db="EMBL/GenBank/DDBJ databases">
        <title>Genome public.</title>
        <authorList>
            <person name="Liu C."/>
            <person name="Sun Q."/>
        </authorList>
    </citation>
    <scope>NUCLEOTIDE SEQUENCE</scope>
    <source>
        <strain evidence="2">BX1005</strain>
    </source>
</reference>
<keyword evidence="3" id="KW-1185">Reference proteome</keyword>
<feature type="domain" description="RNA polymerase sigma factor 70 region 4 type 2" evidence="1">
    <location>
        <begin position="82"/>
        <end position="125"/>
    </location>
</feature>
<dbReference type="Gene3D" id="1.10.10.10">
    <property type="entry name" value="Winged helix-like DNA-binding domain superfamily/Winged helix DNA-binding domain"/>
    <property type="match status" value="1"/>
</dbReference>
<comment type="caution">
    <text evidence="2">The sequence shown here is derived from an EMBL/GenBank/DDBJ whole genome shotgun (WGS) entry which is preliminary data.</text>
</comment>
<dbReference type="EMBL" id="JACOPH010000013">
    <property type="protein sequence ID" value="MBC5715028.1"/>
    <property type="molecule type" value="Genomic_DNA"/>
</dbReference>
<dbReference type="Proteomes" id="UP000606720">
    <property type="component" value="Unassembled WGS sequence"/>
</dbReference>
<dbReference type="InterPro" id="IPR036388">
    <property type="entry name" value="WH-like_DNA-bd_sf"/>
</dbReference>
<dbReference type="SUPFAM" id="SSF88659">
    <property type="entry name" value="Sigma3 and sigma4 domains of RNA polymerase sigma factors"/>
    <property type="match status" value="1"/>
</dbReference>
<dbReference type="Pfam" id="PF08281">
    <property type="entry name" value="Sigma70_r4_2"/>
    <property type="match status" value="1"/>
</dbReference>
<dbReference type="RefSeq" id="WP_186867573.1">
    <property type="nucleotide sequence ID" value="NZ_JACOPH010000013.1"/>
</dbReference>
<name>A0A923RTT1_9FIRM</name>
<evidence type="ECO:0000259" key="1">
    <source>
        <dbReference type="Pfam" id="PF08281"/>
    </source>
</evidence>
<sequence length="145" mass="17204">MNEPNRTQWQIRCAFNGFCKRTLKNEAINAHGEIKRRQIQEVSFSDLTPQEENQLYTYDTYFEHDEAEKSFCVAGKEITAKLLAEALHSLPDDKREAVLLYYFFEMNDAEIAKLRDVPRSTIQYRRTSSFELLKRYLEERAYDCT</sequence>
<protein>
    <submittedName>
        <fullName evidence="2">RNA polymerase subunit sigma</fullName>
    </submittedName>
</protein>
<dbReference type="InterPro" id="IPR013324">
    <property type="entry name" value="RNA_pol_sigma_r3/r4-like"/>
</dbReference>
<organism evidence="2 3">
    <name type="scientific">Roseburia zhanii</name>
    <dbReference type="NCBI Taxonomy" id="2763064"/>
    <lineage>
        <taxon>Bacteria</taxon>
        <taxon>Bacillati</taxon>
        <taxon>Bacillota</taxon>
        <taxon>Clostridia</taxon>
        <taxon>Lachnospirales</taxon>
        <taxon>Lachnospiraceae</taxon>
        <taxon>Roseburia</taxon>
    </lineage>
</organism>
<dbReference type="InterPro" id="IPR013249">
    <property type="entry name" value="RNA_pol_sigma70_r4_t2"/>
</dbReference>
<dbReference type="GO" id="GO:0016987">
    <property type="term" value="F:sigma factor activity"/>
    <property type="evidence" value="ECO:0007669"/>
    <property type="project" value="InterPro"/>
</dbReference>
<gene>
    <name evidence="2" type="ORF">H8S17_12610</name>
</gene>
<evidence type="ECO:0000313" key="3">
    <source>
        <dbReference type="Proteomes" id="UP000606720"/>
    </source>
</evidence>
<evidence type="ECO:0000313" key="2">
    <source>
        <dbReference type="EMBL" id="MBC5715028.1"/>
    </source>
</evidence>